<dbReference type="GO" id="GO:0016020">
    <property type="term" value="C:membrane"/>
    <property type="evidence" value="ECO:0007669"/>
    <property type="project" value="InterPro"/>
</dbReference>
<keyword evidence="1" id="KW-0808">Transferase</keyword>
<feature type="domain" description="PTS EIIA type-4" evidence="2">
    <location>
        <begin position="1"/>
        <end position="121"/>
    </location>
</feature>
<dbReference type="Proteomes" id="UP000023067">
    <property type="component" value="Unassembled WGS sequence"/>
</dbReference>
<sequence>MPNILIAAHGDPSTALIRSARLIVGATDGIRSFEMTAGLHHADAEQQLTELVVTGRAQQERLLVLVDIQGGSPFNICSRLLIAHGDFALVAGLNFPMVLESLTSLTPSTGTHVVTAGKDSVIDISALIQNTENNDD</sequence>
<dbReference type="RefSeq" id="WP_038372189.1">
    <property type="nucleotide sequence ID" value="NZ_KK069993.1"/>
</dbReference>
<gene>
    <name evidence="3" type="ORF">BF93_17450</name>
</gene>
<evidence type="ECO:0000313" key="4">
    <source>
        <dbReference type="Proteomes" id="UP000023067"/>
    </source>
</evidence>
<dbReference type="PANTHER" id="PTHR33799:SF1">
    <property type="entry name" value="PTS SYSTEM MANNOSE-SPECIFIC EIIAB COMPONENT-RELATED"/>
    <property type="match status" value="1"/>
</dbReference>
<dbReference type="HOGENOM" id="CLU_123235_1_1_11"/>
<dbReference type="PROSITE" id="PS51096">
    <property type="entry name" value="PTS_EIIA_TYPE_4"/>
    <property type="match status" value="1"/>
</dbReference>
<comment type="caution">
    <text evidence="3">The sequence shown here is derived from an EMBL/GenBank/DDBJ whole genome shotgun (WGS) entry which is preliminary data.</text>
</comment>
<keyword evidence="4" id="KW-1185">Reference proteome</keyword>
<dbReference type="AlphaFoldDB" id="Z9JUE0"/>
<dbReference type="InterPro" id="IPR036662">
    <property type="entry name" value="PTS_EIIA_man-typ_sf"/>
</dbReference>
<name>Z9JUE0_9MICO</name>
<protein>
    <recommendedName>
        <fullName evidence="2">PTS EIIA type-4 domain-containing protein</fullName>
    </recommendedName>
</protein>
<dbReference type="EMBL" id="JDYK01000008">
    <property type="protein sequence ID" value="EWS81382.1"/>
    <property type="molecule type" value="Genomic_DNA"/>
</dbReference>
<proteinExistence type="predicted"/>
<organism evidence="3 4">
    <name type="scientific">Brachybacterium phenoliresistens</name>
    <dbReference type="NCBI Taxonomy" id="396014"/>
    <lineage>
        <taxon>Bacteria</taxon>
        <taxon>Bacillati</taxon>
        <taxon>Actinomycetota</taxon>
        <taxon>Actinomycetes</taxon>
        <taxon>Micrococcales</taxon>
        <taxon>Dermabacteraceae</taxon>
        <taxon>Brachybacterium</taxon>
    </lineage>
</organism>
<dbReference type="InterPro" id="IPR004701">
    <property type="entry name" value="PTS_EIIA_man-typ"/>
</dbReference>
<accession>Z9JUE0</accession>
<dbReference type="eggNOG" id="COG2893">
    <property type="taxonomic scope" value="Bacteria"/>
</dbReference>
<dbReference type="SUPFAM" id="SSF53062">
    <property type="entry name" value="PTS system fructose IIA component-like"/>
    <property type="match status" value="1"/>
</dbReference>
<evidence type="ECO:0000259" key="2">
    <source>
        <dbReference type="PROSITE" id="PS51096"/>
    </source>
</evidence>
<evidence type="ECO:0000256" key="1">
    <source>
        <dbReference type="ARBA" id="ARBA00022679"/>
    </source>
</evidence>
<dbReference type="OrthoDB" id="9788818at2"/>
<evidence type="ECO:0000313" key="3">
    <source>
        <dbReference type="EMBL" id="EWS81382.1"/>
    </source>
</evidence>
<dbReference type="GO" id="GO:0009401">
    <property type="term" value="P:phosphoenolpyruvate-dependent sugar phosphotransferase system"/>
    <property type="evidence" value="ECO:0007669"/>
    <property type="project" value="InterPro"/>
</dbReference>
<dbReference type="STRING" id="396014.BF93_17450"/>
<dbReference type="Pfam" id="PF03610">
    <property type="entry name" value="EIIA-man"/>
    <property type="match status" value="1"/>
</dbReference>
<dbReference type="GO" id="GO:0016740">
    <property type="term" value="F:transferase activity"/>
    <property type="evidence" value="ECO:0007669"/>
    <property type="project" value="UniProtKB-KW"/>
</dbReference>
<dbReference type="InterPro" id="IPR051471">
    <property type="entry name" value="Bacterial_PTS_sugar_comp"/>
</dbReference>
<reference evidence="3 4" key="1">
    <citation type="submission" date="2014-02" db="EMBL/GenBank/DDBJ databases">
        <title>Genome sequence of Brachybacterium phenoliresistens strain W13A50.</title>
        <authorList>
            <person name="Wang X."/>
        </authorList>
    </citation>
    <scope>NUCLEOTIDE SEQUENCE [LARGE SCALE GENOMIC DNA]</scope>
    <source>
        <strain evidence="3 4">W13A50</strain>
    </source>
</reference>
<dbReference type="PATRIC" id="fig|396014.3.peg.1832"/>
<dbReference type="PANTHER" id="PTHR33799">
    <property type="entry name" value="PTS PERMEASE-RELATED-RELATED"/>
    <property type="match status" value="1"/>
</dbReference>
<dbReference type="Gene3D" id="3.40.50.510">
    <property type="entry name" value="Phosphotransferase system, mannose-type IIA component"/>
    <property type="match status" value="1"/>
</dbReference>